<dbReference type="eggNOG" id="KOG2699">
    <property type="taxonomic scope" value="Eukaryota"/>
</dbReference>
<dbReference type="WBParaSite" id="Csp11.Scaffold579.g4526.t2">
    <property type="protein sequence ID" value="Csp11.Scaffold579.g4526.t2"/>
    <property type="gene ID" value="Csp11.Scaffold579.g4526"/>
</dbReference>
<feature type="domain" description="UBX" evidence="2">
    <location>
        <begin position="269"/>
        <end position="346"/>
    </location>
</feature>
<dbReference type="PANTHER" id="PTHR23153">
    <property type="entry name" value="UBX-RELATED"/>
    <property type="match status" value="1"/>
</dbReference>
<evidence type="ECO:0000313" key="3">
    <source>
        <dbReference type="Proteomes" id="UP000095282"/>
    </source>
</evidence>
<dbReference type="Gene3D" id="1.20.58.2190">
    <property type="match status" value="1"/>
</dbReference>
<evidence type="ECO:0000313" key="4">
    <source>
        <dbReference type="WBParaSite" id="Csp11.Scaffold579.g4526.t2"/>
    </source>
</evidence>
<sequence>MQKNEPQQDASKKRIQMIAKRQLEEERQQMENLKISDSSSSTQPEKEQELEHSSAISKVLYTSELLGEDHVGTRAELLEDIKHFLIEQIKESDDENDKIIAAVLMLYSLNKSQTRDTAVETISRYCQNILENPGVEKFVNIRLGNKAYQERIAPAVGAREFLEAIGFTPKTDNGEAYLVFTKSSDAHLVEAIGALREGQSVPIKVARNLEVFRLKPGQQPKAPKLGPEFFNRTTAELKAEQKNREIQVERMLTLRTKEMRQKDEQLANYSYKYTMIRVRLPGNYLIQGVFGCHEPFSAVRLFVSSALSPSLATAEFTLRDAVSQMVEDENLSLAQLSLAPAALLHLILADTNIDEGDVIADEYVERIRELE</sequence>
<dbReference type="InterPro" id="IPR036339">
    <property type="entry name" value="PUB-like_dom_sf"/>
</dbReference>
<keyword evidence="3" id="KW-1185">Reference proteome</keyword>
<dbReference type="STRING" id="1561998.A0A1I7TC82"/>
<reference evidence="4" key="1">
    <citation type="submission" date="2016-11" db="UniProtKB">
        <authorList>
            <consortium name="WormBaseParasite"/>
        </authorList>
    </citation>
    <scope>IDENTIFICATION</scope>
</reference>
<accession>A0A1I7TC82</accession>
<dbReference type="PANTHER" id="PTHR23153:SF38">
    <property type="entry name" value="UBX DOMAIN-CONTAINING PROTEIN 6"/>
    <property type="match status" value="1"/>
</dbReference>
<dbReference type="SUPFAM" id="SSF54236">
    <property type="entry name" value="Ubiquitin-like"/>
    <property type="match status" value="1"/>
</dbReference>
<dbReference type="CDD" id="cd16119">
    <property type="entry name" value="UBX_UBXN6"/>
    <property type="match status" value="1"/>
</dbReference>
<dbReference type="InterPro" id="IPR029071">
    <property type="entry name" value="Ubiquitin-like_domsf"/>
</dbReference>
<dbReference type="InterPro" id="IPR001012">
    <property type="entry name" value="UBX_dom"/>
</dbReference>
<evidence type="ECO:0000256" key="1">
    <source>
        <dbReference type="SAM" id="MobiDB-lite"/>
    </source>
</evidence>
<dbReference type="SMART" id="SM00580">
    <property type="entry name" value="PUG"/>
    <property type="match status" value="1"/>
</dbReference>
<name>A0A1I7TC82_9PELO</name>
<organism evidence="3 4">
    <name type="scientific">Caenorhabditis tropicalis</name>
    <dbReference type="NCBI Taxonomy" id="1561998"/>
    <lineage>
        <taxon>Eukaryota</taxon>
        <taxon>Metazoa</taxon>
        <taxon>Ecdysozoa</taxon>
        <taxon>Nematoda</taxon>
        <taxon>Chromadorea</taxon>
        <taxon>Rhabditida</taxon>
        <taxon>Rhabditina</taxon>
        <taxon>Rhabditomorpha</taxon>
        <taxon>Rhabditoidea</taxon>
        <taxon>Rhabditidae</taxon>
        <taxon>Peloderinae</taxon>
        <taxon>Caenorhabditis</taxon>
    </lineage>
</organism>
<dbReference type="InterPro" id="IPR018997">
    <property type="entry name" value="PUB_domain"/>
</dbReference>
<feature type="region of interest" description="Disordered" evidence="1">
    <location>
        <begin position="1"/>
        <end position="53"/>
    </location>
</feature>
<dbReference type="AlphaFoldDB" id="A0A1I7TC82"/>
<dbReference type="GO" id="GO:0005737">
    <property type="term" value="C:cytoplasm"/>
    <property type="evidence" value="ECO:0007669"/>
    <property type="project" value="TreeGrafter"/>
</dbReference>
<dbReference type="SUPFAM" id="SSF143503">
    <property type="entry name" value="PUG domain-like"/>
    <property type="match status" value="1"/>
</dbReference>
<dbReference type="Pfam" id="PF09409">
    <property type="entry name" value="PUB"/>
    <property type="match status" value="1"/>
</dbReference>
<dbReference type="Proteomes" id="UP000095282">
    <property type="component" value="Unplaced"/>
</dbReference>
<dbReference type="Gene3D" id="3.10.20.90">
    <property type="entry name" value="Phosphatidylinositol 3-kinase Catalytic Subunit, Chain A, domain 1"/>
    <property type="match status" value="1"/>
</dbReference>
<dbReference type="PROSITE" id="PS50033">
    <property type="entry name" value="UBX"/>
    <property type="match status" value="1"/>
</dbReference>
<protein>
    <submittedName>
        <fullName evidence="4">UBX domain-containing protein</fullName>
    </submittedName>
</protein>
<evidence type="ECO:0000259" key="2">
    <source>
        <dbReference type="PROSITE" id="PS50033"/>
    </source>
</evidence>
<proteinExistence type="predicted"/>